<dbReference type="GO" id="GO:0140359">
    <property type="term" value="F:ABC-type transporter activity"/>
    <property type="evidence" value="ECO:0007669"/>
    <property type="project" value="InterPro"/>
</dbReference>
<dbReference type="GO" id="GO:0016020">
    <property type="term" value="C:membrane"/>
    <property type="evidence" value="ECO:0007669"/>
    <property type="project" value="UniProtKB-SubCell"/>
</dbReference>
<keyword evidence="4 5" id="KW-0472">Membrane</keyword>
<dbReference type="PANTHER" id="PTHR43471:SF3">
    <property type="entry name" value="ABC TRANSPORTER PERMEASE PROTEIN NATB"/>
    <property type="match status" value="1"/>
</dbReference>
<evidence type="ECO:0000313" key="8">
    <source>
        <dbReference type="Proteomes" id="UP001302429"/>
    </source>
</evidence>
<feature type="transmembrane region" description="Helical" evidence="5">
    <location>
        <begin position="225"/>
        <end position="254"/>
    </location>
</feature>
<evidence type="ECO:0000256" key="2">
    <source>
        <dbReference type="ARBA" id="ARBA00022692"/>
    </source>
</evidence>
<feature type="transmembrane region" description="Helical" evidence="5">
    <location>
        <begin position="183"/>
        <end position="204"/>
    </location>
</feature>
<dbReference type="RefSeq" id="WP_317082405.1">
    <property type="nucleotide sequence ID" value="NZ_CP136594.1"/>
</dbReference>
<feature type="transmembrane region" description="Helical" evidence="5">
    <location>
        <begin position="361"/>
        <end position="382"/>
    </location>
</feature>
<feature type="domain" description="ABC-2 type transporter transmembrane" evidence="6">
    <location>
        <begin position="162"/>
        <end position="369"/>
    </location>
</feature>
<protein>
    <submittedName>
        <fullName evidence="7">ABC transporter permease</fullName>
    </submittedName>
</protein>
<name>A0AA97I076_9SPHN</name>
<accession>A0AA97I076</accession>
<dbReference type="PANTHER" id="PTHR43471">
    <property type="entry name" value="ABC TRANSPORTER PERMEASE"/>
    <property type="match status" value="1"/>
</dbReference>
<keyword evidence="3 5" id="KW-1133">Transmembrane helix</keyword>
<gene>
    <name evidence="7" type="ORF">RB602_01780</name>
</gene>
<dbReference type="Proteomes" id="UP001302429">
    <property type="component" value="Chromosome"/>
</dbReference>
<evidence type="ECO:0000313" key="7">
    <source>
        <dbReference type="EMBL" id="WOE75469.1"/>
    </source>
</evidence>
<reference evidence="7 8" key="1">
    <citation type="submission" date="2023-10" db="EMBL/GenBank/DDBJ databases">
        <title>Complete genome sequence of a Sphingomonadaceae bacterium.</title>
        <authorList>
            <person name="Yan C."/>
        </authorList>
    </citation>
    <scope>NUCLEOTIDE SEQUENCE [LARGE SCALE GENOMIC DNA]</scope>
    <source>
        <strain evidence="7 8">SCSIO 66989</strain>
    </source>
</reference>
<evidence type="ECO:0000256" key="5">
    <source>
        <dbReference type="SAM" id="Phobius"/>
    </source>
</evidence>
<evidence type="ECO:0000259" key="6">
    <source>
        <dbReference type="Pfam" id="PF12698"/>
    </source>
</evidence>
<dbReference type="KEGG" id="acoa:RB602_01780"/>
<sequence>MNETIRAAWVIARRDFAAIVFSKAFFFFLLGPLFPVALGLAAGGLTQQVARDIDQPTAALLMADEDAAAIAEAHATLTEQLGERRLPALERIAPDGSGEAQIAALLNRGEGDDKSLDAVLSGDLSKPVLTAPAAFAERWEGQLALLMDYARSGKVATGPPLTQNIVTDSSGLQQQRQRLTAQLAQGLLFLLTMLLAGMVLSNLVEEKTNKIIEILAAAIPIDSIFLGKLFAMLAMALIGIAVWMVFVIGGITLFGDGLPQLPTPAVGWPLFIMLGFVYFAMAYLLLGSLFLGIGALATTVREVQTLSMPVTMAQVLVFFLAAYSVPRTGEWIEWSAVLFPLSSPFAMLARAAQQGDVLQHILALGWQIGWALLIIRFGAGIFRRNVMKSGPATTKTGFLAAFGRG</sequence>
<proteinExistence type="predicted"/>
<evidence type="ECO:0000256" key="4">
    <source>
        <dbReference type="ARBA" id="ARBA00023136"/>
    </source>
</evidence>
<organism evidence="7 8">
    <name type="scientific">Alterisphingorhabdus coralli</name>
    <dbReference type="NCBI Taxonomy" id="3071408"/>
    <lineage>
        <taxon>Bacteria</taxon>
        <taxon>Pseudomonadati</taxon>
        <taxon>Pseudomonadota</taxon>
        <taxon>Alphaproteobacteria</taxon>
        <taxon>Sphingomonadales</taxon>
        <taxon>Sphingomonadaceae</taxon>
        <taxon>Alterisphingorhabdus (ex Yan et al. 2024)</taxon>
    </lineage>
</organism>
<feature type="transmembrane region" description="Helical" evidence="5">
    <location>
        <begin position="266"/>
        <end position="293"/>
    </location>
</feature>
<dbReference type="AlphaFoldDB" id="A0AA97I076"/>
<dbReference type="Pfam" id="PF12698">
    <property type="entry name" value="ABC2_membrane_3"/>
    <property type="match status" value="1"/>
</dbReference>
<evidence type="ECO:0000256" key="1">
    <source>
        <dbReference type="ARBA" id="ARBA00004141"/>
    </source>
</evidence>
<keyword evidence="2 5" id="KW-0812">Transmembrane</keyword>
<comment type="subcellular location">
    <subcellularLocation>
        <location evidence="1">Membrane</location>
        <topology evidence="1">Multi-pass membrane protein</topology>
    </subcellularLocation>
</comment>
<feature type="transmembrane region" description="Helical" evidence="5">
    <location>
        <begin position="305"/>
        <end position="325"/>
    </location>
</feature>
<keyword evidence="8" id="KW-1185">Reference proteome</keyword>
<dbReference type="InterPro" id="IPR013525">
    <property type="entry name" value="ABC2_TM"/>
</dbReference>
<dbReference type="EMBL" id="CP136594">
    <property type="protein sequence ID" value="WOE75469.1"/>
    <property type="molecule type" value="Genomic_DNA"/>
</dbReference>
<evidence type="ECO:0000256" key="3">
    <source>
        <dbReference type="ARBA" id="ARBA00022989"/>
    </source>
</evidence>